<reference evidence="5 6" key="1">
    <citation type="submission" date="2018-05" db="EMBL/GenBank/DDBJ databases">
        <title>Genomic Encyclopedia of Type Strains, Phase IV (KMG-IV): sequencing the most valuable type-strain genomes for metagenomic binning, comparative biology and taxonomic classification.</title>
        <authorList>
            <person name="Goeker M."/>
        </authorList>
    </citation>
    <scope>NUCLEOTIDE SEQUENCE [LARGE SCALE GENOMIC DNA]</scope>
    <source>
        <strain evidence="5 6">DSM 6986</strain>
    </source>
</reference>
<proteinExistence type="predicted"/>
<evidence type="ECO:0000313" key="5">
    <source>
        <dbReference type="EMBL" id="PWJ84559.1"/>
    </source>
</evidence>
<dbReference type="RefSeq" id="WP_109612597.1">
    <property type="nucleotide sequence ID" value="NZ_QGGG01000005.1"/>
</dbReference>
<dbReference type="InterPro" id="IPR020449">
    <property type="entry name" value="Tscrpt_reg_AraC-type_HTH"/>
</dbReference>
<evidence type="ECO:0000256" key="2">
    <source>
        <dbReference type="ARBA" id="ARBA00023125"/>
    </source>
</evidence>
<dbReference type="GO" id="GO:0003700">
    <property type="term" value="F:DNA-binding transcription factor activity"/>
    <property type="evidence" value="ECO:0007669"/>
    <property type="project" value="InterPro"/>
</dbReference>
<gene>
    <name evidence="5" type="ORF">C7441_105175</name>
</gene>
<dbReference type="PRINTS" id="PR00032">
    <property type="entry name" value="HTHARAC"/>
</dbReference>
<evidence type="ECO:0000313" key="6">
    <source>
        <dbReference type="Proteomes" id="UP000245396"/>
    </source>
</evidence>
<dbReference type="PANTHER" id="PTHR47894:SF1">
    <property type="entry name" value="HTH-TYPE TRANSCRIPTIONAL REGULATOR VQSM"/>
    <property type="match status" value="1"/>
</dbReference>
<dbReference type="Gene3D" id="1.10.10.60">
    <property type="entry name" value="Homeodomain-like"/>
    <property type="match status" value="1"/>
</dbReference>
<dbReference type="InterPro" id="IPR009057">
    <property type="entry name" value="Homeodomain-like_sf"/>
</dbReference>
<dbReference type="InterPro" id="IPR032687">
    <property type="entry name" value="AraC-type_N"/>
</dbReference>
<dbReference type="GO" id="GO:0000976">
    <property type="term" value="F:transcription cis-regulatory region binding"/>
    <property type="evidence" value="ECO:0007669"/>
    <property type="project" value="TreeGrafter"/>
</dbReference>
<keyword evidence="3" id="KW-0804">Transcription</keyword>
<evidence type="ECO:0000256" key="3">
    <source>
        <dbReference type="ARBA" id="ARBA00023163"/>
    </source>
</evidence>
<dbReference type="SMART" id="SM00342">
    <property type="entry name" value="HTH_ARAC"/>
    <property type="match status" value="1"/>
</dbReference>
<name>A0A316C4D7_PSESE</name>
<dbReference type="SUPFAM" id="SSF46689">
    <property type="entry name" value="Homeodomain-like"/>
    <property type="match status" value="1"/>
</dbReference>
<keyword evidence="2" id="KW-0238">DNA-binding</keyword>
<dbReference type="AlphaFoldDB" id="A0A316C4D7"/>
<keyword evidence="1" id="KW-0805">Transcription regulation</keyword>
<keyword evidence="6" id="KW-1185">Reference proteome</keyword>
<dbReference type="PANTHER" id="PTHR47894">
    <property type="entry name" value="HTH-TYPE TRANSCRIPTIONAL REGULATOR GADX"/>
    <property type="match status" value="1"/>
</dbReference>
<dbReference type="OrthoDB" id="345413at2"/>
<dbReference type="Pfam" id="PF12833">
    <property type="entry name" value="HTH_18"/>
    <property type="match status" value="1"/>
</dbReference>
<accession>A0A316C4D7</accession>
<organism evidence="5 6">
    <name type="scientific">Pseudaminobacter salicylatoxidans</name>
    <dbReference type="NCBI Taxonomy" id="93369"/>
    <lineage>
        <taxon>Bacteria</taxon>
        <taxon>Pseudomonadati</taxon>
        <taxon>Pseudomonadota</taxon>
        <taxon>Alphaproteobacteria</taxon>
        <taxon>Hyphomicrobiales</taxon>
        <taxon>Phyllobacteriaceae</taxon>
        <taxon>Pseudaminobacter</taxon>
    </lineage>
</organism>
<comment type="caution">
    <text evidence="5">The sequence shown here is derived from an EMBL/GenBank/DDBJ whole genome shotgun (WGS) entry which is preliminary data.</text>
</comment>
<dbReference type="EMBL" id="QGGG01000005">
    <property type="protein sequence ID" value="PWJ84559.1"/>
    <property type="molecule type" value="Genomic_DNA"/>
</dbReference>
<dbReference type="Proteomes" id="UP000245396">
    <property type="component" value="Unassembled WGS sequence"/>
</dbReference>
<protein>
    <submittedName>
        <fullName evidence="5">Helix-turn-helix protein</fullName>
    </submittedName>
</protein>
<evidence type="ECO:0000256" key="1">
    <source>
        <dbReference type="ARBA" id="ARBA00023015"/>
    </source>
</evidence>
<dbReference type="GO" id="GO:0005829">
    <property type="term" value="C:cytosol"/>
    <property type="evidence" value="ECO:0007669"/>
    <property type="project" value="TreeGrafter"/>
</dbReference>
<evidence type="ECO:0000259" key="4">
    <source>
        <dbReference type="PROSITE" id="PS01124"/>
    </source>
</evidence>
<dbReference type="Pfam" id="PF12625">
    <property type="entry name" value="Arabinose_bd"/>
    <property type="match status" value="1"/>
</dbReference>
<dbReference type="PROSITE" id="PS01124">
    <property type="entry name" value="HTH_ARAC_FAMILY_2"/>
    <property type="match status" value="1"/>
</dbReference>
<sequence>MVQLGVTAGFDEIVRRHGGEPDRVIEASGLKPAFASAPSKSQTPQITLGAFSSFLRAAATECRLPTFSVEFAHAFDVRSLGAIGYLFQLAPDLGTALRDFCAYFELVQDNTEIGLETHGDLARITYSVHGGSPEDKAPDAEFSVAMLAAALGAGWSKGSDVCRVDLEYRPNWHLDAAPAWLKTDIRPSSAGNAVLVPSKMLDQPGCFADAYLYGVVARRVVEDHRNLATRRSFVSMVTEALTSGFSRHEIELTTAVCIANEFGISTRTLHRQLALFGSNFRDLRNSVMLHSAKELLTDTENSVTDVALMLGFSETAAFSRAFRHLAGQTPVQFQRSGRSPRNLFARS</sequence>
<dbReference type="InterPro" id="IPR018060">
    <property type="entry name" value="HTH_AraC"/>
</dbReference>
<feature type="domain" description="HTH araC/xylS-type" evidence="4">
    <location>
        <begin position="235"/>
        <end position="336"/>
    </location>
</feature>